<keyword evidence="4" id="KW-0732">Signal</keyword>
<evidence type="ECO:0000313" key="8">
    <source>
        <dbReference type="EMBL" id="KOX69530.1"/>
    </source>
</evidence>
<reference evidence="8 9" key="1">
    <citation type="submission" date="2015-07" db="EMBL/GenBank/DDBJ databases">
        <title>The genome of Melipona quadrifasciata.</title>
        <authorList>
            <person name="Pan H."/>
            <person name="Kapheim K."/>
        </authorList>
    </citation>
    <scope>NUCLEOTIDE SEQUENCE [LARGE SCALE GENOMIC DNA]</scope>
    <source>
        <strain evidence="8">0111107301</strain>
        <tissue evidence="8">Whole body</tissue>
    </source>
</reference>
<dbReference type="EC" id="3.1.3.2" evidence="3"/>
<evidence type="ECO:0000313" key="9">
    <source>
        <dbReference type="Proteomes" id="UP000053105"/>
    </source>
</evidence>
<accession>A0A0M8ZRA9</accession>
<evidence type="ECO:0000256" key="7">
    <source>
        <dbReference type="ARBA" id="ARBA00023180"/>
    </source>
</evidence>
<comment type="similarity">
    <text evidence="2">Belongs to the histidine acid phosphatase family.</text>
</comment>
<dbReference type="InterPro" id="IPR050645">
    <property type="entry name" value="Histidine_acid_phosphatase"/>
</dbReference>
<organism evidence="8 9">
    <name type="scientific">Melipona quadrifasciata</name>
    <dbReference type="NCBI Taxonomy" id="166423"/>
    <lineage>
        <taxon>Eukaryota</taxon>
        <taxon>Metazoa</taxon>
        <taxon>Ecdysozoa</taxon>
        <taxon>Arthropoda</taxon>
        <taxon>Hexapoda</taxon>
        <taxon>Insecta</taxon>
        <taxon>Pterygota</taxon>
        <taxon>Neoptera</taxon>
        <taxon>Endopterygota</taxon>
        <taxon>Hymenoptera</taxon>
        <taxon>Apocrita</taxon>
        <taxon>Aculeata</taxon>
        <taxon>Apoidea</taxon>
        <taxon>Anthophila</taxon>
        <taxon>Apidae</taxon>
        <taxon>Melipona</taxon>
    </lineage>
</organism>
<name>A0A0M8ZRA9_9HYME</name>
<dbReference type="SUPFAM" id="SSF53254">
    <property type="entry name" value="Phosphoglycerate mutase-like"/>
    <property type="match status" value="2"/>
</dbReference>
<keyword evidence="5" id="KW-0378">Hydrolase</keyword>
<proteinExistence type="inferred from homology"/>
<dbReference type="Proteomes" id="UP000053105">
    <property type="component" value="Unassembled WGS sequence"/>
</dbReference>
<dbReference type="InterPro" id="IPR000560">
    <property type="entry name" value="His_Pase_clade-2"/>
</dbReference>
<gene>
    <name evidence="8" type="ORF">WN51_06540</name>
</gene>
<dbReference type="CDD" id="cd07061">
    <property type="entry name" value="HP_HAP_like"/>
    <property type="match status" value="2"/>
</dbReference>
<evidence type="ECO:0000256" key="6">
    <source>
        <dbReference type="ARBA" id="ARBA00023157"/>
    </source>
</evidence>
<evidence type="ECO:0000256" key="3">
    <source>
        <dbReference type="ARBA" id="ARBA00012646"/>
    </source>
</evidence>
<dbReference type="PANTHER" id="PTHR11567:SF211">
    <property type="entry name" value="PROSTATIC ACID PHOSPHATASE"/>
    <property type="match status" value="1"/>
</dbReference>
<dbReference type="Pfam" id="PF00328">
    <property type="entry name" value="His_Phos_2"/>
    <property type="match status" value="1"/>
</dbReference>
<dbReference type="OrthoDB" id="258392at2759"/>
<evidence type="ECO:0000256" key="2">
    <source>
        <dbReference type="ARBA" id="ARBA00005375"/>
    </source>
</evidence>
<dbReference type="AlphaFoldDB" id="A0A0M8ZRA9"/>
<dbReference type="Gene3D" id="3.40.50.1240">
    <property type="entry name" value="Phosphoglycerate mutase-like"/>
    <property type="match status" value="2"/>
</dbReference>
<keyword evidence="7" id="KW-0325">Glycoprotein</keyword>
<dbReference type="InterPro" id="IPR029033">
    <property type="entry name" value="His_PPase_superfam"/>
</dbReference>
<keyword evidence="6" id="KW-1015">Disulfide bond</keyword>
<dbReference type="EMBL" id="KQ435886">
    <property type="protein sequence ID" value="KOX69530.1"/>
    <property type="molecule type" value="Genomic_DNA"/>
</dbReference>
<dbReference type="STRING" id="166423.A0A0M8ZRA9"/>
<dbReference type="PANTHER" id="PTHR11567">
    <property type="entry name" value="ACID PHOSPHATASE-RELATED"/>
    <property type="match status" value="1"/>
</dbReference>
<keyword evidence="9" id="KW-1185">Reference proteome</keyword>
<comment type="catalytic activity">
    <reaction evidence="1">
        <text>a phosphate monoester + H2O = an alcohol + phosphate</text>
        <dbReference type="Rhea" id="RHEA:15017"/>
        <dbReference type="ChEBI" id="CHEBI:15377"/>
        <dbReference type="ChEBI" id="CHEBI:30879"/>
        <dbReference type="ChEBI" id="CHEBI:43474"/>
        <dbReference type="ChEBI" id="CHEBI:67140"/>
        <dbReference type="EC" id="3.1.3.2"/>
    </reaction>
</comment>
<sequence length="693" mass="80073">MPITVLGDFAGPCFARVRESSILQSTVEGLVCCRTKLSQTAEVLWRHKPHGWRLRSLKTHKLSLWVFRHGDRTPSKEEIYPKLSYNPIYNTLGYGQLTEKGKIREFRLGAVLRQRYSTFLGRSHTYGSVYAYSTDVDRTKMSLQLVLAGIYPPTLTDSGRIELSPIPAYYEPRIVDNILCAETCPRYEQEYKRIKATPAIVSIVLKNEKLFEYIEENTGIDMTVDPILSTYGLYHFLTTQESMNITLPEWATEEIRIKMNPIVELEYQIRSYNTLMKRLNGGHLVQEFIKNMNAERNQTSPKIYLYSGHEVNIAAFAKAHNFIEPKIPSFGSAIIVEKLRDIKGKHFVQIFRHGDRTPSKAEIYPKLPHNPIYDTLGYGQLTQKGKMREFCLGAMLRQRYSTFLGENYKYGSVYAYSSDIDRTKMSLQLLLAGIYPPTLSDVGHIQLFPIPTHNVPILIDNLLFPTCCPVYEEQYRKVKNSILIQVKIRKNKKLFDYLEKHTGINMTVNPIFSTYILHHFLKSQESMNITLPEWAIEEVQKKMIPIVELEYEIQSYNMLMKRINGGHLVKKFIKNMDAKTNQTSPKIYVYSGHEVNIAAFAKTHNLIEPKIPSFGSAIIVEKLRKTGKHFVQILVWNGEKLEPYTIPGCSKICPYENYVKHMRDVIPSDEESNCLWNNVSTDKIRYYYTAKDL</sequence>
<evidence type="ECO:0000256" key="1">
    <source>
        <dbReference type="ARBA" id="ARBA00000032"/>
    </source>
</evidence>
<dbReference type="GO" id="GO:0003993">
    <property type="term" value="F:acid phosphatase activity"/>
    <property type="evidence" value="ECO:0007669"/>
    <property type="project" value="UniProtKB-EC"/>
</dbReference>
<protein>
    <recommendedName>
        <fullName evidence="3">acid phosphatase</fullName>
        <ecNumber evidence="3">3.1.3.2</ecNumber>
    </recommendedName>
</protein>
<evidence type="ECO:0000256" key="5">
    <source>
        <dbReference type="ARBA" id="ARBA00022801"/>
    </source>
</evidence>
<evidence type="ECO:0000256" key="4">
    <source>
        <dbReference type="ARBA" id="ARBA00022729"/>
    </source>
</evidence>